<organism evidence="2 3">
    <name type="scientific">Coprinellus micaceus</name>
    <name type="common">Glistening ink-cap mushroom</name>
    <name type="synonym">Coprinus micaceus</name>
    <dbReference type="NCBI Taxonomy" id="71717"/>
    <lineage>
        <taxon>Eukaryota</taxon>
        <taxon>Fungi</taxon>
        <taxon>Dikarya</taxon>
        <taxon>Basidiomycota</taxon>
        <taxon>Agaricomycotina</taxon>
        <taxon>Agaricomycetes</taxon>
        <taxon>Agaricomycetidae</taxon>
        <taxon>Agaricales</taxon>
        <taxon>Agaricineae</taxon>
        <taxon>Psathyrellaceae</taxon>
        <taxon>Coprinellus</taxon>
    </lineage>
</organism>
<protein>
    <recommendedName>
        <fullName evidence="4">Arrestin-like N-terminal domain-containing protein</fullName>
    </recommendedName>
</protein>
<dbReference type="EMBL" id="QPFP01000005">
    <property type="protein sequence ID" value="TEB36759.1"/>
    <property type="molecule type" value="Genomic_DNA"/>
</dbReference>
<dbReference type="AlphaFoldDB" id="A0A4Y7TT77"/>
<evidence type="ECO:0000313" key="2">
    <source>
        <dbReference type="EMBL" id="TEB36759.1"/>
    </source>
</evidence>
<feature type="compositionally biased region" description="Low complexity" evidence="1">
    <location>
        <begin position="176"/>
        <end position="185"/>
    </location>
</feature>
<accession>A0A4Y7TT77</accession>
<evidence type="ECO:0000256" key="1">
    <source>
        <dbReference type="SAM" id="MobiDB-lite"/>
    </source>
</evidence>
<gene>
    <name evidence="2" type="ORF">FA13DRAFT_1082675</name>
</gene>
<dbReference type="Proteomes" id="UP000298030">
    <property type="component" value="Unassembled WGS sequence"/>
</dbReference>
<feature type="region of interest" description="Disordered" evidence="1">
    <location>
        <begin position="163"/>
        <end position="216"/>
    </location>
</feature>
<feature type="region of interest" description="Disordered" evidence="1">
    <location>
        <begin position="404"/>
        <end position="427"/>
    </location>
</feature>
<feature type="compositionally biased region" description="Polar residues" evidence="1">
    <location>
        <begin position="191"/>
        <end position="216"/>
    </location>
</feature>
<reference evidence="2 3" key="1">
    <citation type="journal article" date="2019" name="Nat. Ecol. Evol.">
        <title>Megaphylogeny resolves global patterns of mushroom evolution.</title>
        <authorList>
            <person name="Varga T."/>
            <person name="Krizsan K."/>
            <person name="Foldi C."/>
            <person name="Dima B."/>
            <person name="Sanchez-Garcia M."/>
            <person name="Sanchez-Ramirez S."/>
            <person name="Szollosi G.J."/>
            <person name="Szarkandi J.G."/>
            <person name="Papp V."/>
            <person name="Albert L."/>
            <person name="Andreopoulos W."/>
            <person name="Angelini C."/>
            <person name="Antonin V."/>
            <person name="Barry K.W."/>
            <person name="Bougher N.L."/>
            <person name="Buchanan P."/>
            <person name="Buyck B."/>
            <person name="Bense V."/>
            <person name="Catcheside P."/>
            <person name="Chovatia M."/>
            <person name="Cooper J."/>
            <person name="Damon W."/>
            <person name="Desjardin D."/>
            <person name="Finy P."/>
            <person name="Geml J."/>
            <person name="Haridas S."/>
            <person name="Hughes K."/>
            <person name="Justo A."/>
            <person name="Karasinski D."/>
            <person name="Kautmanova I."/>
            <person name="Kiss B."/>
            <person name="Kocsube S."/>
            <person name="Kotiranta H."/>
            <person name="LaButti K.M."/>
            <person name="Lechner B.E."/>
            <person name="Liimatainen K."/>
            <person name="Lipzen A."/>
            <person name="Lukacs Z."/>
            <person name="Mihaltcheva S."/>
            <person name="Morgado L.N."/>
            <person name="Niskanen T."/>
            <person name="Noordeloos M.E."/>
            <person name="Ohm R.A."/>
            <person name="Ortiz-Santana B."/>
            <person name="Ovrebo C."/>
            <person name="Racz N."/>
            <person name="Riley R."/>
            <person name="Savchenko A."/>
            <person name="Shiryaev A."/>
            <person name="Soop K."/>
            <person name="Spirin V."/>
            <person name="Szebenyi C."/>
            <person name="Tomsovsky M."/>
            <person name="Tulloss R.E."/>
            <person name="Uehling J."/>
            <person name="Grigoriev I.V."/>
            <person name="Vagvolgyi C."/>
            <person name="Papp T."/>
            <person name="Martin F.M."/>
            <person name="Miettinen O."/>
            <person name="Hibbett D.S."/>
            <person name="Nagy L.G."/>
        </authorList>
    </citation>
    <scope>NUCLEOTIDE SEQUENCE [LARGE SCALE GENOMIC DNA]</scope>
    <source>
        <strain evidence="2 3">FP101781</strain>
    </source>
</reference>
<evidence type="ECO:0008006" key="4">
    <source>
        <dbReference type="Google" id="ProtNLM"/>
    </source>
</evidence>
<sequence length="544" mass="59969">MMGNVELHLSSSQTIRSIELKLKGILMTSAVGDGGSIAFLEEGFTLWDRKFGDPRLLAHDREQPSSKYDGKLSGNWVFPFSIPFPAHVDFTTLHAVYPRESEGPVRFLPEPLDRELPPGNLGRRPVELQPSYPSTVTPFDLGSPGPHTGFAFISPPAIPAPSTPSLSAYTHHHPGTTDPPTTPYEGDTKSGRSVHSPQASATSGRQRSTWATSMHKPSTPTTVYLLPQSFLERDIIASVRYEMTLNITHGIFSTKSKVTTPIVYVPATVPPSMRLVRQTAYQQRYLPPSPAQDPDGWKQLLPVSIQGTWDGQKTLIVHYTLFLAMPLSYVRGTVIPCSLSIACDDVSVLSFFAEPGAPRVRLRRSTRFVQNQAESAEGDVHADNHSTNLWINATPGRPRVAKTPLQLAQRKKAKRPSGGPGSTSIEPFMSAMADNREEEETLSLSDEANRQEVGDGAGLVHAGAFYTRDTGEDVVWRNTPSTRATAHLQISSIQYSLSCRASSPHDERFCARRATQDLVSQRQSTSNWFRKREGGRTRIHLAPR</sequence>
<dbReference type="OrthoDB" id="3262423at2759"/>
<proteinExistence type="predicted"/>
<keyword evidence="3" id="KW-1185">Reference proteome</keyword>
<evidence type="ECO:0000313" key="3">
    <source>
        <dbReference type="Proteomes" id="UP000298030"/>
    </source>
</evidence>
<comment type="caution">
    <text evidence="2">The sequence shown here is derived from an EMBL/GenBank/DDBJ whole genome shotgun (WGS) entry which is preliminary data.</text>
</comment>
<name>A0A4Y7TT77_COPMI</name>